<comment type="caution">
    <text evidence="1">The sequence shown here is derived from an EMBL/GenBank/DDBJ whole genome shotgun (WGS) entry which is preliminary data.</text>
</comment>
<protein>
    <submittedName>
        <fullName evidence="1">Genome polyprotein</fullName>
    </submittedName>
</protein>
<evidence type="ECO:0000313" key="2">
    <source>
        <dbReference type="Proteomes" id="UP000325081"/>
    </source>
</evidence>
<evidence type="ECO:0000313" key="1">
    <source>
        <dbReference type="EMBL" id="GER24766.1"/>
    </source>
</evidence>
<sequence length="100" mass="11035">MIDFSRLRHKSKGVRDSLLAKMGRGTPMEAKNSSLGKRVWSGQAERTFGNRVTITEMSAAVNPYSLRRFKTASGFSGDFSWSLLEARTAASGANPHELTR</sequence>
<dbReference type="Proteomes" id="UP000325081">
    <property type="component" value="Unassembled WGS sequence"/>
</dbReference>
<accession>A0A5A7NWA1</accession>
<dbReference type="EMBL" id="BKCP01000001">
    <property type="protein sequence ID" value="GER24766.1"/>
    <property type="molecule type" value="Genomic_DNA"/>
</dbReference>
<gene>
    <name evidence="1" type="ORF">STAS_00313</name>
</gene>
<name>A0A5A7NWA1_STRAF</name>
<dbReference type="OrthoDB" id="10366376at2759"/>
<proteinExistence type="predicted"/>
<dbReference type="AlphaFoldDB" id="A0A5A7NWA1"/>
<keyword evidence="2" id="KW-1185">Reference proteome</keyword>
<reference evidence="2" key="1">
    <citation type="journal article" date="2019" name="Curr. Biol.">
        <title>Genome Sequence of Striga asiatica Provides Insight into the Evolution of Plant Parasitism.</title>
        <authorList>
            <person name="Yoshida S."/>
            <person name="Kim S."/>
            <person name="Wafula E.K."/>
            <person name="Tanskanen J."/>
            <person name="Kim Y.M."/>
            <person name="Honaas L."/>
            <person name="Yang Z."/>
            <person name="Spallek T."/>
            <person name="Conn C.E."/>
            <person name="Ichihashi Y."/>
            <person name="Cheong K."/>
            <person name="Cui S."/>
            <person name="Der J.P."/>
            <person name="Gundlach H."/>
            <person name="Jiao Y."/>
            <person name="Hori C."/>
            <person name="Ishida J.K."/>
            <person name="Kasahara H."/>
            <person name="Kiba T."/>
            <person name="Kim M.S."/>
            <person name="Koo N."/>
            <person name="Laohavisit A."/>
            <person name="Lee Y.H."/>
            <person name="Lumba S."/>
            <person name="McCourt P."/>
            <person name="Mortimer J.C."/>
            <person name="Mutuku J.M."/>
            <person name="Nomura T."/>
            <person name="Sasaki-Sekimoto Y."/>
            <person name="Seto Y."/>
            <person name="Wang Y."/>
            <person name="Wakatake T."/>
            <person name="Sakakibara H."/>
            <person name="Demura T."/>
            <person name="Yamaguchi S."/>
            <person name="Yoneyama K."/>
            <person name="Manabe R.I."/>
            <person name="Nelson D.C."/>
            <person name="Schulman A.H."/>
            <person name="Timko M.P."/>
            <person name="dePamphilis C.W."/>
            <person name="Choi D."/>
            <person name="Shirasu K."/>
        </authorList>
    </citation>
    <scope>NUCLEOTIDE SEQUENCE [LARGE SCALE GENOMIC DNA]</scope>
    <source>
        <strain evidence="2">cv. UVA1</strain>
    </source>
</reference>
<organism evidence="1 2">
    <name type="scientific">Striga asiatica</name>
    <name type="common">Asiatic witchweed</name>
    <name type="synonym">Buchnera asiatica</name>
    <dbReference type="NCBI Taxonomy" id="4170"/>
    <lineage>
        <taxon>Eukaryota</taxon>
        <taxon>Viridiplantae</taxon>
        <taxon>Streptophyta</taxon>
        <taxon>Embryophyta</taxon>
        <taxon>Tracheophyta</taxon>
        <taxon>Spermatophyta</taxon>
        <taxon>Magnoliopsida</taxon>
        <taxon>eudicotyledons</taxon>
        <taxon>Gunneridae</taxon>
        <taxon>Pentapetalae</taxon>
        <taxon>asterids</taxon>
        <taxon>lamiids</taxon>
        <taxon>Lamiales</taxon>
        <taxon>Orobanchaceae</taxon>
        <taxon>Buchnereae</taxon>
        <taxon>Striga</taxon>
    </lineage>
</organism>